<dbReference type="PROSITE" id="PS00972">
    <property type="entry name" value="USP_1"/>
    <property type="match status" value="1"/>
</dbReference>
<evidence type="ECO:0000259" key="3">
    <source>
        <dbReference type="PROSITE" id="PS50235"/>
    </source>
</evidence>
<dbReference type="InterPro" id="IPR018200">
    <property type="entry name" value="USP_CS"/>
</dbReference>
<reference evidence="4 5" key="1">
    <citation type="journal article" date="2019" name="Plant Biotechnol. J.">
        <title>The red bayberry genome and genetic basis of sex determination.</title>
        <authorList>
            <person name="Jia H.M."/>
            <person name="Jia H.J."/>
            <person name="Cai Q.L."/>
            <person name="Wang Y."/>
            <person name="Zhao H.B."/>
            <person name="Yang W.F."/>
            <person name="Wang G.Y."/>
            <person name="Li Y.H."/>
            <person name="Zhan D.L."/>
            <person name="Shen Y.T."/>
            <person name="Niu Q.F."/>
            <person name="Chang L."/>
            <person name="Qiu J."/>
            <person name="Zhao L."/>
            <person name="Xie H.B."/>
            <person name="Fu W.Y."/>
            <person name="Jin J."/>
            <person name="Li X.W."/>
            <person name="Jiao Y."/>
            <person name="Zhou C.C."/>
            <person name="Tu T."/>
            <person name="Chai C.Y."/>
            <person name="Gao J.L."/>
            <person name="Fan L.J."/>
            <person name="van de Weg E."/>
            <person name="Wang J.Y."/>
            <person name="Gao Z.S."/>
        </authorList>
    </citation>
    <scope>NUCLEOTIDE SEQUENCE [LARGE SCALE GENOMIC DNA]</scope>
    <source>
        <tissue evidence="4">Leaves</tissue>
    </source>
</reference>
<evidence type="ECO:0000313" key="5">
    <source>
        <dbReference type="Proteomes" id="UP000516437"/>
    </source>
</evidence>
<protein>
    <recommendedName>
        <fullName evidence="2">Ubiquitin carboxyl-terminal hydrolase</fullName>
        <ecNumber evidence="2">3.4.19.12</ecNumber>
    </recommendedName>
</protein>
<dbReference type="GO" id="GO:0004843">
    <property type="term" value="F:cysteine-type deubiquitinase activity"/>
    <property type="evidence" value="ECO:0007669"/>
    <property type="project" value="UniProtKB-UniRule"/>
</dbReference>
<organism evidence="4 5">
    <name type="scientific">Morella rubra</name>
    <name type="common">Chinese bayberry</name>
    <dbReference type="NCBI Taxonomy" id="262757"/>
    <lineage>
        <taxon>Eukaryota</taxon>
        <taxon>Viridiplantae</taxon>
        <taxon>Streptophyta</taxon>
        <taxon>Embryophyta</taxon>
        <taxon>Tracheophyta</taxon>
        <taxon>Spermatophyta</taxon>
        <taxon>Magnoliopsida</taxon>
        <taxon>eudicotyledons</taxon>
        <taxon>Gunneridae</taxon>
        <taxon>Pentapetalae</taxon>
        <taxon>rosids</taxon>
        <taxon>fabids</taxon>
        <taxon>Fagales</taxon>
        <taxon>Myricaceae</taxon>
        <taxon>Morella</taxon>
    </lineage>
</organism>
<dbReference type="Pfam" id="PF00443">
    <property type="entry name" value="UCH"/>
    <property type="match status" value="1"/>
</dbReference>
<dbReference type="GO" id="GO:0016579">
    <property type="term" value="P:protein deubiquitination"/>
    <property type="evidence" value="ECO:0007669"/>
    <property type="project" value="InterPro"/>
</dbReference>
<dbReference type="CDD" id="cd02674">
    <property type="entry name" value="Peptidase_C19R"/>
    <property type="match status" value="1"/>
</dbReference>
<name>A0A6A1WI55_9ROSI</name>
<gene>
    <name evidence="4" type="ORF">CJ030_MR2G013449</name>
</gene>
<dbReference type="InterPro" id="IPR001394">
    <property type="entry name" value="Peptidase_C19_UCH"/>
</dbReference>
<comment type="caution">
    <text evidence="4">The sequence shown here is derived from an EMBL/GenBank/DDBJ whole genome shotgun (WGS) entry which is preliminary data.</text>
</comment>
<dbReference type="EMBL" id="RXIC02000020">
    <property type="protein sequence ID" value="KAB1222540.1"/>
    <property type="molecule type" value="Genomic_DNA"/>
</dbReference>
<dbReference type="PANTHER" id="PTHR21646:SF75">
    <property type="entry name" value="UBIQUITIN CARBOXYL-TERMINAL HYDROLASE"/>
    <property type="match status" value="1"/>
</dbReference>
<keyword evidence="2 4" id="KW-0378">Hydrolase</keyword>
<dbReference type="InterPro" id="IPR028889">
    <property type="entry name" value="USP"/>
</dbReference>
<dbReference type="PANTHER" id="PTHR21646">
    <property type="entry name" value="UBIQUITIN CARBOXYL-TERMINAL HYDROLASE"/>
    <property type="match status" value="1"/>
</dbReference>
<evidence type="ECO:0000313" key="4">
    <source>
        <dbReference type="EMBL" id="KAB1222540.1"/>
    </source>
</evidence>
<comment type="function">
    <text evidence="2">Recognizes and hydrolyzes the peptide bond at the C-terminal Gly of ubiquitin. Involved in the processing of poly-ubiquitin precursors as well as that of ubiquitinated proteins.</text>
</comment>
<dbReference type="Proteomes" id="UP000516437">
    <property type="component" value="Chromosome 2"/>
</dbReference>
<keyword evidence="2" id="KW-0645">Protease</keyword>
<sequence length="875" mass="98944">MSRLSEKLRLSHLLARPTKYLSLKLSQLSLSTLHLCKSLARALASKALALFTMDDSYFTSSVDDDPWDLDNRYRYRPQRRLLDEEDDADNAIDKVYLVPYRWWKESQHDGVEETGGILYSVSLNDDTESEIVLNLSKKEDSGERNKAKAGYSGREYALLPEVMWLRALKRHNDLDTAVKDIGSVFGAGDSFQDVFPIQIRLFVLGETNSLVVKIYQKDNVLASYKRACTIFSSKSDPLNIWDFSGQTNQFFLNDRNNVSNDSPGQLGKEILLELQVYGFSDFLKGRDGRNDEMASGQSKMESPFCSGSLKMNGSTDRMDCLALPNSSLSGGSYRGAGSLGLTGLENLGNTCFMNSAIQCLVHTPKLVDYFLGDYQKEINYDNPLGMKGELALAFGDLLRKLWAPGARPVAPRTFKSKLANFAPQFSGYNQHDSQGQYRSTLICPLCKKVSVTFDPFMYLSLPLPSTTMRTMTLTVLSTGGIMLPSMYTITVPNCGRLTDLIEALSAACSLRDDETLLVAEIVMNRILNWLEPSGSIALIRDDDKLVAYRLPKANEKSPLLVFKHQQVENYGLPPKWKMFGIPLVARLSDLSYGLDIREEFLKLLNPFLLPTEDILNDFDDVGNSTIEDSEMEEASIPSVLDSNAGSVSRTRDEIHLDTDFRFYRGPGFAEIKLNEPILVSGLIKELEVHVLWSDKMIEKYNICLLSSLPEVFKAQRIMKKPPESVSLYKCLQAFLKEEPLGPEDMWYCPSCKKPQQAIKKLDLWRLPEILVIHLKRFSYDRYFKNKLETFVDFPVDDLDFSSYIAHKKSQLSNHYMLYGVSNHYGGLGGGHYTASVHLGNGTWFEFDDEKVFPVHKDRTKTSAAYVLFYRRVPHV</sequence>
<dbReference type="AlphaFoldDB" id="A0A6A1WI55"/>
<dbReference type="InterPro" id="IPR038765">
    <property type="entry name" value="Papain-like_cys_pep_sf"/>
</dbReference>
<dbReference type="SUPFAM" id="SSF54001">
    <property type="entry name" value="Cysteine proteinases"/>
    <property type="match status" value="1"/>
</dbReference>
<accession>A0A6A1WI55</accession>
<evidence type="ECO:0000256" key="1">
    <source>
        <dbReference type="ARBA" id="ARBA00009085"/>
    </source>
</evidence>
<dbReference type="Pfam" id="PF25242">
    <property type="entry name" value="Ubiquitin_UBP8"/>
    <property type="match status" value="1"/>
</dbReference>
<dbReference type="InterPro" id="IPR057372">
    <property type="entry name" value="Ubiquitin_UBP8/5"/>
</dbReference>
<dbReference type="PROSITE" id="PS50235">
    <property type="entry name" value="USP_3"/>
    <property type="match status" value="1"/>
</dbReference>
<evidence type="ECO:0000256" key="2">
    <source>
        <dbReference type="RuleBase" id="RU366025"/>
    </source>
</evidence>
<keyword evidence="5" id="KW-1185">Reference proteome</keyword>
<dbReference type="InterPro" id="IPR050185">
    <property type="entry name" value="Ub_carboxyl-term_hydrolase"/>
</dbReference>
<proteinExistence type="inferred from homology"/>
<dbReference type="OrthoDB" id="292964at2759"/>
<feature type="domain" description="USP" evidence="3">
    <location>
        <begin position="342"/>
        <end position="872"/>
    </location>
</feature>
<comment type="catalytic activity">
    <reaction evidence="2">
        <text>Thiol-dependent hydrolysis of ester, thioester, amide, peptide and isopeptide bonds formed by the C-terminal Gly of ubiquitin (a 76-residue protein attached to proteins as an intracellular targeting signal).</text>
        <dbReference type="EC" id="3.4.19.12"/>
    </reaction>
</comment>
<comment type="similarity">
    <text evidence="1 2">Belongs to the peptidase C19 family.</text>
</comment>
<dbReference type="GO" id="GO:0006508">
    <property type="term" value="P:proteolysis"/>
    <property type="evidence" value="ECO:0007669"/>
    <property type="project" value="UniProtKB-KW"/>
</dbReference>
<dbReference type="PROSITE" id="PS00973">
    <property type="entry name" value="USP_2"/>
    <property type="match status" value="1"/>
</dbReference>
<dbReference type="Gene3D" id="3.90.70.10">
    <property type="entry name" value="Cysteine proteinases"/>
    <property type="match status" value="3"/>
</dbReference>
<keyword evidence="2" id="KW-0788">Thiol protease</keyword>
<keyword evidence="2" id="KW-0833">Ubl conjugation pathway</keyword>
<dbReference type="EC" id="3.4.19.12" evidence="2"/>